<dbReference type="SUPFAM" id="SSF49562">
    <property type="entry name" value="C2 domain (Calcium/lipid-binding domain, CaLB)"/>
    <property type="match status" value="1"/>
</dbReference>
<proteinExistence type="predicted"/>
<dbReference type="InterPro" id="IPR000008">
    <property type="entry name" value="C2_dom"/>
</dbReference>
<dbReference type="InterPro" id="IPR035892">
    <property type="entry name" value="C2_domain_sf"/>
</dbReference>
<dbReference type="AlphaFoldDB" id="A0A9W6TYM0"/>
<dbReference type="OrthoDB" id="270970at2759"/>
<dbReference type="Gene3D" id="2.60.40.150">
    <property type="entry name" value="C2 domain"/>
    <property type="match status" value="1"/>
</dbReference>
<evidence type="ECO:0000259" key="2">
    <source>
        <dbReference type="PROSITE" id="PS50081"/>
    </source>
</evidence>
<feature type="region of interest" description="Disordered" evidence="1">
    <location>
        <begin position="626"/>
        <end position="657"/>
    </location>
</feature>
<dbReference type="Proteomes" id="UP001165083">
    <property type="component" value="Unassembled WGS sequence"/>
</dbReference>
<evidence type="ECO:0000313" key="4">
    <source>
        <dbReference type="Proteomes" id="UP001165083"/>
    </source>
</evidence>
<dbReference type="CDD" id="cd00029">
    <property type="entry name" value="C1"/>
    <property type="match status" value="1"/>
</dbReference>
<comment type="caution">
    <text evidence="3">The sequence shown here is derived from an EMBL/GenBank/DDBJ whole genome shotgun (WGS) entry which is preliminary data.</text>
</comment>
<evidence type="ECO:0000256" key="1">
    <source>
        <dbReference type="SAM" id="MobiDB-lite"/>
    </source>
</evidence>
<keyword evidence="4" id="KW-1185">Reference proteome</keyword>
<dbReference type="Pfam" id="PF00168">
    <property type="entry name" value="C2"/>
    <property type="match status" value="1"/>
</dbReference>
<organism evidence="3 4">
    <name type="scientific">Phytophthora lilii</name>
    <dbReference type="NCBI Taxonomy" id="2077276"/>
    <lineage>
        <taxon>Eukaryota</taxon>
        <taxon>Sar</taxon>
        <taxon>Stramenopiles</taxon>
        <taxon>Oomycota</taxon>
        <taxon>Peronosporomycetes</taxon>
        <taxon>Peronosporales</taxon>
        <taxon>Peronosporaceae</taxon>
        <taxon>Phytophthora</taxon>
    </lineage>
</organism>
<dbReference type="InterPro" id="IPR002219">
    <property type="entry name" value="PKC_DAG/PE"/>
</dbReference>
<feature type="compositionally biased region" description="Polar residues" evidence="1">
    <location>
        <begin position="626"/>
        <end position="640"/>
    </location>
</feature>
<feature type="domain" description="Phorbol-ester/DAG-type" evidence="2">
    <location>
        <begin position="1"/>
        <end position="31"/>
    </location>
</feature>
<name>A0A9W6TYM0_9STRA</name>
<sequence length="851" mass="96495">MNALKSIWGYRCELCGIDVHKGCMMKATIQCECVAQELLSAGQEERERGGISFRVLNDGVLRPAGELFVNFRGLHLCTKHCRDDIHAKNIFEGDTYCRLKFDGIVHETSPVLKSADPMYMENLCFKVRHPNSTFCVEVIDFNSDQCIAQLNVSLFQLLQREADRFIRTNPLLISLRDPLCHISLNNEANQAAINDSWSALPILSDKDHYKLSPPSGSKLQPGEKPGFVLIDLDYVEHKEDLLRVRVDNDSSLLEREDKEFSVESLRITIERFGRAVKIFQGIDAEYASVISWKNKKKSAVCFTAFVYGCVFADLEYALSYIFGGVLVYMLYRLHIRLEGAFVARWIGYEEYELEQEEQQKLYRPLADLHVAVHEARLSDETDSLLMESQSRMKEVSSSKLGFYVRIKYRPNDKQSEAGDLVLNPSGYDETTVAWTSVVGKSRKPIWRKSSLPPAGTLPAAKLRKALPFRNFNVSWRHDPRTCTCDQCSTYQKSLQEEPKSSTVAPSCGVDHHAFYFPIPQASRKNFSGRDDLVPWSSFPGLLQFDLCISLSGEAKETPDLIAATATIPLRNLLKRGDIQSEILLPLSSFSSPSAVNSSMDLLSQTSEKAEGDYLLVRVEFRVPETSNMSSNDKLQQSETCETPERKPAQPITTRKKRPVSHVERSFSEFVCESMVEKEKSKIIGANLFDAFWKVKDTIRQLQTEIGRACGALACAENLLNWTHPWKTATAFVVVAMFALIFSVVRGRWAILIFGITEFGAVFVDDAPTSKRVRKILWNYLSSLPTDQDLIDLYEPERTVYMEKRKTQQEEDEETAVRLRYHALWIGTLSSKTEAERHAKVSHYPMACTRGG</sequence>
<dbReference type="SMART" id="SM00239">
    <property type="entry name" value="C2"/>
    <property type="match status" value="1"/>
</dbReference>
<evidence type="ECO:0000313" key="3">
    <source>
        <dbReference type="EMBL" id="GMF21802.1"/>
    </source>
</evidence>
<dbReference type="CDD" id="cd00030">
    <property type="entry name" value="C2"/>
    <property type="match status" value="1"/>
</dbReference>
<accession>A0A9W6TYM0</accession>
<dbReference type="PROSITE" id="PS50081">
    <property type="entry name" value="ZF_DAG_PE_2"/>
    <property type="match status" value="1"/>
</dbReference>
<dbReference type="EMBL" id="BSXW01000418">
    <property type="protein sequence ID" value="GMF21802.1"/>
    <property type="molecule type" value="Genomic_DNA"/>
</dbReference>
<protein>
    <submittedName>
        <fullName evidence="3">Unnamed protein product</fullName>
    </submittedName>
</protein>
<gene>
    <name evidence="3" type="ORF">Plil01_000863400</name>
</gene>
<reference evidence="3" key="1">
    <citation type="submission" date="2023-04" db="EMBL/GenBank/DDBJ databases">
        <title>Phytophthora lilii NBRC 32176.</title>
        <authorList>
            <person name="Ichikawa N."/>
            <person name="Sato H."/>
            <person name="Tonouchi N."/>
        </authorList>
    </citation>
    <scope>NUCLEOTIDE SEQUENCE</scope>
    <source>
        <strain evidence="3">NBRC 32176</strain>
    </source>
</reference>